<evidence type="ECO:0000313" key="2">
    <source>
        <dbReference type="Proteomes" id="UP000460718"/>
    </source>
</evidence>
<evidence type="ECO:0000313" key="1">
    <source>
        <dbReference type="EMBL" id="KAE8960153.1"/>
    </source>
</evidence>
<dbReference type="AlphaFoldDB" id="A0A6A3GT81"/>
<dbReference type="Proteomes" id="UP000460718">
    <property type="component" value="Unassembled WGS sequence"/>
</dbReference>
<protein>
    <submittedName>
        <fullName evidence="1">Uncharacterized protein</fullName>
    </submittedName>
</protein>
<dbReference type="EMBL" id="QXFW01006089">
    <property type="protein sequence ID" value="KAE8960153.1"/>
    <property type="molecule type" value="Genomic_DNA"/>
</dbReference>
<reference evidence="1 2" key="1">
    <citation type="submission" date="2018-09" db="EMBL/GenBank/DDBJ databases">
        <title>Genomic investigation of the strawberry pathogen Phytophthora fragariae indicates pathogenicity is determined by transcriptional variation in three key races.</title>
        <authorList>
            <person name="Adams T.M."/>
            <person name="Armitage A.D."/>
            <person name="Sobczyk M.K."/>
            <person name="Bates H.J."/>
            <person name="Dunwell J.M."/>
            <person name="Nellist C.F."/>
            <person name="Harrison R.J."/>
        </authorList>
    </citation>
    <scope>NUCLEOTIDE SEQUENCE [LARGE SCALE GENOMIC DNA]</scope>
    <source>
        <strain evidence="1 2">SCRP245</strain>
    </source>
</reference>
<comment type="caution">
    <text evidence="1">The sequence shown here is derived from an EMBL/GenBank/DDBJ whole genome shotgun (WGS) entry which is preliminary data.</text>
</comment>
<sequence>MACQLTGHRESERFALPKRTWRQQLQHYAPIFRWLPHYDVARDLSSTSSPASL</sequence>
<accession>A0A6A3GT81</accession>
<organism evidence="1 2">
    <name type="scientific">Phytophthora fragariae</name>
    <dbReference type="NCBI Taxonomy" id="53985"/>
    <lineage>
        <taxon>Eukaryota</taxon>
        <taxon>Sar</taxon>
        <taxon>Stramenopiles</taxon>
        <taxon>Oomycota</taxon>
        <taxon>Peronosporomycetes</taxon>
        <taxon>Peronosporales</taxon>
        <taxon>Peronosporaceae</taxon>
        <taxon>Phytophthora</taxon>
    </lineage>
</organism>
<name>A0A6A3GT81_9STRA</name>
<proteinExistence type="predicted"/>
<gene>
    <name evidence="1" type="ORF">PF011_g30187</name>
</gene>